<reference evidence="1 2" key="1">
    <citation type="submission" date="2023-03" db="EMBL/GenBank/DDBJ databases">
        <title>High-quality genome of Scylla paramamosain provides insights in environmental adaptation.</title>
        <authorList>
            <person name="Zhang L."/>
        </authorList>
    </citation>
    <scope>NUCLEOTIDE SEQUENCE [LARGE SCALE GENOMIC DNA]</scope>
    <source>
        <strain evidence="1">LZ_2023a</strain>
        <tissue evidence="1">Muscle</tissue>
    </source>
</reference>
<dbReference type="Proteomes" id="UP001487740">
    <property type="component" value="Unassembled WGS sequence"/>
</dbReference>
<dbReference type="EMBL" id="JARAKH010000001">
    <property type="protein sequence ID" value="KAK8407079.1"/>
    <property type="molecule type" value="Genomic_DNA"/>
</dbReference>
<evidence type="ECO:0000313" key="2">
    <source>
        <dbReference type="Proteomes" id="UP001487740"/>
    </source>
</evidence>
<comment type="caution">
    <text evidence="1">The sequence shown here is derived from an EMBL/GenBank/DDBJ whole genome shotgun (WGS) entry which is preliminary data.</text>
</comment>
<sequence length="78" mass="8871">MVARNTLHLGLALRWKETHREMRCGPETLARPGVAVLLCQGAAEVYPGALVLCMVEARQRFPELLKDTNKRILWDKND</sequence>
<gene>
    <name evidence="1" type="ORF">O3P69_002006</name>
</gene>
<name>A0AAW0V4X8_SCYPA</name>
<keyword evidence="2" id="KW-1185">Reference proteome</keyword>
<dbReference type="AlphaFoldDB" id="A0AAW0V4X8"/>
<organism evidence="1 2">
    <name type="scientific">Scylla paramamosain</name>
    <name type="common">Mud crab</name>
    <dbReference type="NCBI Taxonomy" id="85552"/>
    <lineage>
        <taxon>Eukaryota</taxon>
        <taxon>Metazoa</taxon>
        <taxon>Ecdysozoa</taxon>
        <taxon>Arthropoda</taxon>
        <taxon>Crustacea</taxon>
        <taxon>Multicrustacea</taxon>
        <taxon>Malacostraca</taxon>
        <taxon>Eumalacostraca</taxon>
        <taxon>Eucarida</taxon>
        <taxon>Decapoda</taxon>
        <taxon>Pleocyemata</taxon>
        <taxon>Brachyura</taxon>
        <taxon>Eubrachyura</taxon>
        <taxon>Portunoidea</taxon>
        <taxon>Portunidae</taxon>
        <taxon>Portuninae</taxon>
        <taxon>Scylla</taxon>
    </lineage>
</organism>
<accession>A0AAW0V4X8</accession>
<protein>
    <submittedName>
        <fullName evidence="1">Uncharacterized protein</fullName>
    </submittedName>
</protein>
<proteinExistence type="predicted"/>
<evidence type="ECO:0000313" key="1">
    <source>
        <dbReference type="EMBL" id="KAK8407079.1"/>
    </source>
</evidence>